<dbReference type="AlphaFoldDB" id="A0A7I8VYH8"/>
<dbReference type="GO" id="GO:0034517">
    <property type="term" value="P:ribophagy"/>
    <property type="evidence" value="ECO:0007669"/>
    <property type="project" value="TreeGrafter"/>
</dbReference>
<reference evidence="6 7" key="1">
    <citation type="submission" date="2020-08" db="EMBL/GenBank/DDBJ databases">
        <authorList>
            <person name="Hejnol A."/>
        </authorList>
    </citation>
    <scope>NUCLEOTIDE SEQUENCE [LARGE SCALE GENOMIC DNA]</scope>
</reference>
<feature type="coiled-coil region" evidence="3">
    <location>
        <begin position="708"/>
        <end position="869"/>
    </location>
</feature>
<keyword evidence="7" id="KW-1185">Reference proteome</keyword>
<evidence type="ECO:0000313" key="7">
    <source>
        <dbReference type="Proteomes" id="UP000549394"/>
    </source>
</evidence>
<dbReference type="PANTHER" id="PTHR13222:SF1">
    <property type="entry name" value="RB1-INDUCIBLE COILED-COIL PROTEIN 1"/>
    <property type="match status" value="1"/>
</dbReference>
<keyword evidence="2 3" id="KW-0175">Coiled coil</keyword>
<evidence type="ECO:0000256" key="1">
    <source>
        <dbReference type="ARBA" id="ARBA00023006"/>
    </source>
</evidence>
<dbReference type="InterPro" id="IPR029071">
    <property type="entry name" value="Ubiquitin-like_domsf"/>
</dbReference>
<evidence type="ECO:0000259" key="5">
    <source>
        <dbReference type="Pfam" id="PF10377"/>
    </source>
</evidence>
<evidence type="ECO:0000256" key="3">
    <source>
        <dbReference type="SAM" id="Coils"/>
    </source>
</evidence>
<sequence length="1200" mass="139218">MLYVFMVNYGVFYTFEMEYLYQNVSALQEAIARRLKIEVSKQVLIISSGQVLSPKTKLVKYGAGTDTSPIYLFSKRAEELIKPIRQEQQESQTEVQLRDSVDEALDLSPSFQTVTVRSQLAQRIYEMSKEIAKRAETLVQEQTYQHKAFIAAISNMLDLIKWYKEQVEFFKTALKRFMKNREKFVEILPSFDVSLALLAKLPLLKCLNAQNTSSLLQSSIRDIGTDVSDLTLLEWINSTGSHSTRHSIKGMFEACNRGIEQITPQMRNETLKGAKKLLKIAENEEMKEIIGLDRRLASMEKLVENGQKIVQNIFELAQGLVQNEQRLKNTADKSVLLPLCDSHIEQLKMLIEHFDTIRDIKRRCIASKNELLQNLQARLKWVADVEKDLQHTASKMDMIAQHSHNLSVQLMVLVQVHESPFLYSDVVVEIHRRRRFSEKYLDWGEKLASEATELFKDEVEKRKSTHKRLHNHFLECLFPGFDDAPARFISEKIEAFDDKLPPVEREDLEFLQSVVPELAERLGIPSENEDIIVKGEITLRESDTHTPLLVMDPVNGEPFESYKTAEQPITRTSTDIHRVPRFRTDSIDSFSTSPETFYSLTAEGSSHDLPAKFFIEEPNCRDGRVVALEKSLEEKAREIDKLMKSLTKSESISNITQDRLNRAFSIVQEEARNLKLLYQDISLGIKEYKTSFHQHIETVKEQLMGNFLQAILKEREELLQRTSSLEKELAESEQAQIELRNNLLLNNEIEQEKSTKIHSEKILELNDKIRHIEDNIATYEKEIEELKSENHSLNTNIQRLNEELQKNVDEAQTVELERNNIIKTVDELNNSLKTLQEQLQEKDKMLKKSENEKEILENAISNKDKLYNELIIVHKSELENIQKDFNSDREILQSKLTDEFNMKIEEEIQKRKVLQEQIKIMKDTVKKERRERLEELDRIEKEKKNDILELKNSFAIEKQISIDEAITKMAQEKDIVIENLREREKQMAKKHSKRDSKNPAIVVAQDSKERFEEEQVDEGISSGMVLSYIPVEESVIEVKEQDTAVIELREKIKLKEDQVSRLRKKVEELTNSMHSMVKEKICISQCNSGDIALIGPSETYNHYLLFLINQPLHFVHSECLQELGLKKMTKEKPRSKWILAEVVEKEYCLAKKPSNRFLLSVGTKFYRVKLKRYDSDSEPMVPFMPSGEPLDEAKTTPPSA</sequence>
<evidence type="ECO:0000256" key="4">
    <source>
        <dbReference type="SAM" id="MobiDB-lite"/>
    </source>
</evidence>
<feature type="coiled-coil region" evidence="3">
    <location>
        <begin position="1038"/>
        <end position="1079"/>
    </location>
</feature>
<dbReference type="Gene3D" id="3.10.20.90">
    <property type="entry name" value="Phosphatidylinositol 3-kinase Catalytic Subunit, Chain A, domain 1"/>
    <property type="match status" value="1"/>
</dbReference>
<dbReference type="GO" id="GO:0034727">
    <property type="term" value="P:piecemeal microautophagy of the nucleus"/>
    <property type="evidence" value="ECO:0007669"/>
    <property type="project" value="TreeGrafter"/>
</dbReference>
<dbReference type="GO" id="GO:0061723">
    <property type="term" value="P:glycophagy"/>
    <property type="evidence" value="ECO:0007669"/>
    <property type="project" value="TreeGrafter"/>
</dbReference>
<dbReference type="GO" id="GO:0034045">
    <property type="term" value="C:phagophore assembly site membrane"/>
    <property type="evidence" value="ECO:0007669"/>
    <property type="project" value="TreeGrafter"/>
</dbReference>
<protein>
    <submittedName>
        <fullName evidence="6">DgyrCDS9826</fullName>
    </submittedName>
</protein>
<dbReference type="Pfam" id="PF10377">
    <property type="entry name" value="ATG11"/>
    <property type="match status" value="1"/>
</dbReference>
<feature type="coiled-coil region" evidence="3">
    <location>
        <begin position="904"/>
        <end position="953"/>
    </location>
</feature>
<dbReference type="PANTHER" id="PTHR13222">
    <property type="entry name" value="RB1-INDUCIBLE COILED-COIL"/>
    <property type="match status" value="1"/>
</dbReference>
<dbReference type="CDD" id="cd17060">
    <property type="entry name" value="Ubl_RB1CC1"/>
    <property type="match status" value="1"/>
</dbReference>
<dbReference type="GO" id="GO:0060090">
    <property type="term" value="F:molecular adaptor activity"/>
    <property type="evidence" value="ECO:0007669"/>
    <property type="project" value="TreeGrafter"/>
</dbReference>
<proteinExistence type="predicted"/>
<organism evidence="6 7">
    <name type="scientific">Dimorphilus gyrociliatus</name>
    <dbReference type="NCBI Taxonomy" id="2664684"/>
    <lineage>
        <taxon>Eukaryota</taxon>
        <taxon>Metazoa</taxon>
        <taxon>Spiralia</taxon>
        <taxon>Lophotrochozoa</taxon>
        <taxon>Annelida</taxon>
        <taxon>Polychaeta</taxon>
        <taxon>Polychaeta incertae sedis</taxon>
        <taxon>Dinophilidae</taxon>
        <taxon>Dimorphilus</taxon>
    </lineage>
</organism>
<dbReference type="EMBL" id="CAJFCJ010000014">
    <property type="protein sequence ID" value="CAD5121297.1"/>
    <property type="molecule type" value="Genomic_DNA"/>
</dbReference>
<dbReference type="OrthoDB" id="447953at2759"/>
<dbReference type="SUPFAM" id="SSF54236">
    <property type="entry name" value="Ubiquitin-like"/>
    <property type="match status" value="1"/>
</dbReference>
<dbReference type="GO" id="GO:1990316">
    <property type="term" value="C:Atg1/ULK1 kinase complex"/>
    <property type="evidence" value="ECO:0007669"/>
    <property type="project" value="TreeGrafter"/>
</dbReference>
<dbReference type="GO" id="GO:0061709">
    <property type="term" value="P:reticulophagy"/>
    <property type="evidence" value="ECO:0007669"/>
    <property type="project" value="TreeGrafter"/>
</dbReference>
<dbReference type="InterPro" id="IPR040040">
    <property type="entry name" value="ATG11"/>
</dbReference>
<dbReference type="GO" id="GO:0000045">
    <property type="term" value="P:autophagosome assembly"/>
    <property type="evidence" value="ECO:0007669"/>
    <property type="project" value="InterPro"/>
</dbReference>
<gene>
    <name evidence="6" type="ORF">DGYR_LOCUS9272</name>
</gene>
<feature type="region of interest" description="Disordered" evidence="4">
    <location>
        <begin position="1176"/>
        <end position="1200"/>
    </location>
</feature>
<dbReference type="GO" id="GO:0000422">
    <property type="term" value="P:autophagy of mitochondrion"/>
    <property type="evidence" value="ECO:0007669"/>
    <property type="project" value="TreeGrafter"/>
</dbReference>
<dbReference type="SUPFAM" id="SSF90257">
    <property type="entry name" value="Myosin rod fragments"/>
    <property type="match status" value="1"/>
</dbReference>
<comment type="caution">
    <text evidence="6">The sequence shown here is derived from an EMBL/GenBank/DDBJ whole genome shotgun (WGS) entry which is preliminary data.</text>
</comment>
<keyword evidence="1" id="KW-0072">Autophagy</keyword>
<dbReference type="GO" id="GO:0019901">
    <property type="term" value="F:protein kinase binding"/>
    <property type="evidence" value="ECO:0007669"/>
    <property type="project" value="TreeGrafter"/>
</dbReference>
<dbReference type="Proteomes" id="UP000549394">
    <property type="component" value="Unassembled WGS sequence"/>
</dbReference>
<name>A0A7I8VYH8_9ANNE</name>
<dbReference type="InterPro" id="IPR019460">
    <property type="entry name" value="Atg11_C"/>
</dbReference>
<accession>A0A7I8VYH8</accession>
<evidence type="ECO:0000313" key="6">
    <source>
        <dbReference type="EMBL" id="CAD5121297.1"/>
    </source>
</evidence>
<feature type="domain" description="Autophagy-related protein 11 C-terminal" evidence="5">
    <location>
        <begin position="1044"/>
        <end position="1171"/>
    </location>
</feature>
<evidence type="ECO:0000256" key="2">
    <source>
        <dbReference type="ARBA" id="ARBA00023054"/>
    </source>
</evidence>